<comment type="caution">
    <text evidence="4">The sequence shown here is derived from an EMBL/GenBank/DDBJ whole genome shotgun (WGS) entry which is preliminary data.</text>
</comment>
<protein>
    <submittedName>
        <fullName evidence="4">Acyl-CoA reductase-like NAD-dependent aldehyde dehydrogenase</fullName>
    </submittedName>
</protein>
<dbReference type="Gene3D" id="3.40.605.10">
    <property type="entry name" value="Aldehyde Dehydrogenase, Chain A, domain 1"/>
    <property type="match status" value="1"/>
</dbReference>
<sequence>MSKPLAEATSEISHAAAYVKWYAEEANRIYGETIPAPSTGRRLLVIKQPVGVVGAITPWNFPASMVARKIALALAAGCTVVLKPAEQTPLVQALCSRLHGWPVFRKVCSI</sequence>
<accession>A0A7W8XK22</accession>
<dbReference type="Proteomes" id="UP000528824">
    <property type="component" value="Unassembled WGS sequence"/>
</dbReference>
<evidence type="ECO:0000259" key="3">
    <source>
        <dbReference type="Pfam" id="PF00171"/>
    </source>
</evidence>
<proteinExistence type="inferred from homology"/>
<reference evidence="4 5" key="1">
    <citation type="submission" date="2020-08" db="EMBL/GenBank/DDBJ databases">
        <title>Genomic Encyclopedia of Type Strains, Phase IV (KMG-V): Genome sequencing to study the core and pangenomes of soil and plant-associated prokaryotes.</title>
        <authorList>
            <person name="Whitman W."/>
        </authorList>
    </citation>
    <scope>NUCLEOTIDE SEQUENCE [LARGE SCALE GENOMIC DNA]</scope>
    <source>
        <strain evidence="4 5">SEMIA 4034</strain>
    </source>
</reference>
<feature type="domain" description="Aldehyde dehydrogenase" evidence="3">
    <location>
        <begin position="2"/>
        <end position="97"/>
    </location>
</feature>
<dbReference type="InterPro" id="IPR016161">
    <property type="entry name" value="Ald_DH/histidinol_DH"/>
</dbReference>
<dbReference type="PANTHER" id="PTHR43353">
    <property type="entry name" value="SUCCINATE-SEMIALDEHYDE DEHYDROGENASE, MITOCHONDRIAL"/>
    <property type="match status" value="1"/>
</dbReference>
<keyword evidence="5" id="KW-1185">Reference proteome</keyword>
<dbReference type="GO" id="GO:0004777">
    <property type="term" value="F:succinate-semialdehyde dehydrogenase (NAD+) activity"/>
    <property type="evidence" value="ECO:0007669"/>
    <property type="project" value="TreeGrafter"/>
</dbReference>
<evidence type="ECO:0000313" key="5">
    <source>
        <dbReference type="Proteomes" id="UP000528824"/>
    </source>
</evidence>
<evidence type="ECO:0000256" key="1">
    <source>
        <dbReference type="ARBA" id="ARBA00009986"/>
    </source>
</evidence>
<comment type="similarity">
    <text evidence="1">Belongs to the aldehyde dehydrogenase family.</text>
</comment>
<evidence type="ECO:0000256" key="2">
    <source>
        <dbReference type="ARBA" id="ARBA00023002"/>
    </source>
</evidence>
<keyword evidence="2" id="KW-0560">Oxidoreductase</keyword>
<organism evidence="4 5">
    <name type="scientific">Rhizobium lentis</name>
    <dbReference type="NCBI Taxonomy" id="1138194"/>
    <lineage>
        <taxon>Bacteria</taxon>
        <taxon>Pseudomonadati</taxon>
        <taxon>Pseudomonadota</taxon>
        <taxon>Alphaproteobacteria</taxon>
        <taxon>Hyphomicrobiales</taxon>
        <taxon>Rhizobiaceae</taxon>
        <taxon>Rhizobium/Agrobacterium group</taxon>
        <taxon>Rhizobium</taxon>
    </lineage>
</organism>
<dbReference type="EMBL" id="JACHBC010000020">
    <property type="protein sequence ID" value="MBB5564339.1"/>
    <property type="molecule type" value="Genomic_DNA"/>
</dbReference>
<dbReference type="GO" id="GO:0009450">
    <property type="term" value="P:gamma-aminobutyric acid catabolic process"/>
    <property type="evidence" value="ECO:0007669"/>
    <property type="project" value="TreeGrafter"/>
</dbReference>
<dbReference type="Pfam" id="PF00171">
    <property type="entry name" value="Aldedh"/>
    <property type="match status" value="1"/>
</dbReference>
<dbReference type="InterPro" id="IPR016162">
    <property type="entry name" value="Ald_DH_N"/>
</dbReference>
<gene>
    <name evidence="4" type="ORF">GGI59_006047</name>
</gene>
<evidence type="ECO:0000313" key="4">
    <source>
        <dbReference type="EMBL" id="MBB5564339.1"/>
    </source>
</evidence>
<dbReference type="SUPFAM" id="SSF53720">
    <property type="entry name" value="ALDH-like"/>
    <property type="match status" value="1"/>
</dbReference>
<dbReference type="PANTHER" id="PTHR43353:SF5">
    <property type="entry name" value="SUCCINATE-SEMIALDEHYDE DEHYDROGENASE, MITOCHONDRIAL"/>
    <property type="match status" value="1"/>
</dbReference>
<name>A0A7W8XK22_9HYPH</name>
<dbReference type="InterPro" id="IPR050740">
    <property type="entry name" value="Aldehyde_DH_Superfamily"/>
</dbReference>
<dbReference type="InterPro" id="IPR015590">
    <property type="entry name" value="Aldehyde_DH_dom"/>
</dbReference>
<dbReference type="AlphaFoldDB" id="A0A7W8XK22"/>